<sequence>MGKTLFHRLLLSYVPIFFIVVTFTFFVFFQLLSEQSRKEALNANKMLSLQAMRLIDTSLKAIDNMVMTESINNNQLIDFFNNEAKDNVYINISAVKKMQDMISSYPIIDSIYLVRFEDNFVLSNATSDQLSNYKDEPFIKRAMVPQMSKHWSGVRDFEQFSVKGSKPVVSLVRGAPFITSEKGMIVVNVATDSLQKNIADLYDSKASFIGVQDASGKDLFKDSSSNEQARVFSNYVSSYTGWSYQSGLVNGRVFHIVSSLYNVWFIIGIVMIVFGFIWLVYVTRRNSKPLEQIVARIRGYRLPLSGSLSKEGGDEFSFIESALVNIIEQSNQYQQKHKEDMHLRTKYLFHQLIEGGTGLTIDEWMEETSSLQLPRPSDGQVVLVIEMDKYNDFCRQYSRIDQNLLKFALRSVIQELAPKHELELWAEWTSASQLSVMVFVDSEEEASEHSVILELFESVRVWTQDNLKFTVTIGIGEQVEQLSDVANSYKEALTALKHKIVLGENRIITSKHIANHGQAEVFSHLNAIRSIVQLFRLLDDEWKPKYDELFGEMKQGLLTKDEITNLMNYLIYYLGREMAGMTKEFQEIWVRDGLPKLSETIDNSHSLDQMREETLAVLNSLGTVLQEAQEQRLHAATIRDMRKFIEEQFANPNMSLEYLSSNFNINAKYVSKLFKEETGQKFVDFLIDIRMQVAQRLLTESQASMQEVAEQVGYTSAISFSRAFKKVIGCSPSEFREEAARRQLGEIG</sequence>
<dbReference type="PROSITE" id="PS01124">
    <property type="entry name" value="HTH_ARAC_FAMILY_2"/>
    <property type="match status" value="1"/>
</dbReference>
<keyword evidence="1" id="KW-0805">Transcription regulation</keyword>
<evidence type="ECO:0000256" key="4">
    <source>
        <dbReference type="SAM" id="Phobius"/>
    </source>
</evidence>
<dbReference type="PROSITE" id="PS00041">
    <property type="entry name" value="HTH_ARAC_FAMILY_1"/>
    <property type="match status" value="1"/>
</dbReference>
<accession>A0ABX1YWZ9</accession>
<evidence type="ECO:0000259" key="5">
    <source>
        <dbReference type="PROSITE" id="PS01124"/>
    </source>
</evidence>
<feature type="domain" description="HTH araC/xylS-type" evidence="5">
    <location>
        <begin position="639"/>
        <end position="738"/>
    </location>
</feature>
<feature type="transmembrane region" description="Helical" evidence="4">
    <location>
        <begin position="260"/>
        <end position="281"/>
    </location>
</feature>
<keyword evidence="4" id="KW-0472">Membrane</keyword>
<dbReference type="Pfam" id="PF12833">
    <property type="entry name" value="HTH_18"/>
    <property type="match status" value="1"/>
</dbReference>
<dbReference type="PRINTS" id="PR00032">
    <property type="entry name" value="HTHARAC"/>
</dbReference>
<evidence type="ECO:0000256" key="2">
    <source>
        <dbReference type="ARBA" id="ARBA00023125"/>
    </source>
</evidence>
<evidence type="ECO:0000256" key="1">
    <source>
        <dbReference type="ARBA" id="ARBA00023015"/>
    </source>
</evidence>
<dbReference type="RefSeq" id="WP_171688842.1">
    <property type="nucleotide sequence ID" value="NZ_WHOC01000030.1"/>
</dbReference>
<reference evidence="6 7" key="1">
    <citation type="submission" date="2019-10" db="EMBL/GenBank/DDBJ databases">
        <title>Description of Paenibacillus choica sp. nov.</title>
        <authorList>
            <person name="Carlier A."/>
            <person name="Qi S."/>
        </authorList>
    </citation>
    <scope>NUCLEOTIDE SEQUENCE [LARGE SCALE GENOMIC DNA]</scope>
    <source>
        <strain evidence="6 7">LMG 31460</strain>
    </source>
</reference>
<comment type="caution">
    <text evidence="6">The sequence shown here is derived from an EMBL/GenBank/DDBJ whole genome shotgun (WGS) entry which is preliminary data.</text>
</comment>
<evidence type="ECO:0000313" key="6">
    <source>
        <dbReference type="EMBL" id="NOU85527.1"/>
    </source>
</evidence>
<dbReference type="Gene3D" id="1.10.10.60">
    <property type="entry name" value="Homeodomain-like"/>
    <property type="match status" value="2"/>
</dbReference>
<dbReference type="InterPro" id="IPR018060">
    <property type="entry name" value="HTH_AraC"/>
</dbReference>
<evidence type="ECO:0000313" key="7">
    <source>
        <dbReference type="Proteomes" id="UP000658690"/>
    </source>
</evidence>
<protein>
    <submittedName>
        <fullName evidence="6">Helix-turn-helix domain-containing protein</fullName>
    </submittedName>
</protein>
<dbReference type="InterPro" id="IPR018062">
    <property type="entry name" value="HTH_AraC-typ_CS"/>
</dbReference>
<gene>
    <name evidence="6" type="ORF">GC102_07010</name>
</gene>
<dbReference type="EMBL" id="WHOC01000030">
    <property type="protein sequence ID" value="NOU85527.1"/>
    <property type="molecule type" value="Genomic_DNA"/>
</dbReference>
<dbReference type="Proteomes" id="UP000658690">
    <property type="component" value="Unassembled WGS sequence"/>
</dbReference>
<dbReference type="SUPFAM" id="SSF46689">
    <property type="entry name" value="Homeodomain-like"/>
    <property type="match status" value="1"/>
</dbReference>
<name>A0ABX1YWZ9_9BACL</name>
<dbReference type="InterPro" id="IPR009057">
    <property type="entry name" value="Homeodomain-like_sf"/>
</dbReference>
<keyword evidence="4" id="KW-1133">Transmembrane helix</keyword>
<dbReference type="PANTHER" id="PTHR43280:SF28">
    <property type="entry name" value="HTH-TYPE TRANSCRIPTIONAL ACTIVATOR RHAS"/>
    <property type="match status" value="1"/>
</dbReference>
<organism evidence="6 7">
    <name type="scientific">Paenibacillus germinis</name>
    <dbReference type="NCBI Taxonomy" id="2654979"/>
    <lineage>
        <taxon>Bacteria</taxon>
        <taxon>Bacillati</taxon>
        <taxon>Bacillota</taxon>
        <taxon>Bacilli</taxon>
        <taxon>Bacillales</taxon>
        <taxon>Paenibacillaceae</taxon>
        <taxon>Paenibacillus</taxon>
    </lineage>
</organism>
<keyword evidence="4" id="KW-0812">Transmembrane</keyword>
<dbReference type="SMART" id="SM00342">
    <property type="entry name" value="HTH_ARAC"/>
    <property type="match status" value="1"/>
</dbReference>
<evidence type="ECO:0000256" key="3">
    <source>
        <dbReference type="ARBA" id="ARBA00023163"/>
    </source>
</evidence>
<dbReference type="PANTHER" id="PTHR43280">
    <property type="entry name" value="ARAC-FAMILY TRANSCRIPTIONAL REGULATOR"/>
    <property type="match status" value="1"/>
</dbReference>
<dbReference type="Pfam" id="PF17853">
    <property type="entry name" value="GGDEF_2"/>
    <property type="match status" value="1"/>
</dbReference>
<proteinExistence type="predicted"/>
<keyword evidence="7" id="KW-1185">Reference proteome</keyword>
<keyword evidence="3" id="KW-0804">Transcription</keyword>
<dbReference type="InterPro" id="IPR020449">
    <property type="entry name" value="Tscrpt_reg_AraC-type_HTH"/>
</dbReference>
<feature type="transmembrane region" description="Helical" evidence="4">
    <location>
        <begin position="12"/>
        <end position="32"/>
    </location>
</feature>
<dbReference type="InterPro" id="IPR041522">
    <property type="entry name" value="CdaR_GGDEF"/>
</dbReference>
<keyword evidence="2" id="KW-0238">DNA-binding</keyword>